<dbReference type="Pfam" id="PF00047">
    <property type="entry name" value="ig"/>
    <property type="match status" value="1"/>
</dbReference>
<keyword evidence="1" id="KW-0812">Transmembrane</keyword>
<evidence type="ECO:0000256" key="1">
    <source>
        <dbReference type="SAM" id="Phobius"/>
    </source>
</evidence>
<keyword evidence="1" id="KW-1133">Transmembrane helix</keyword>
<dbReference type="SMART" id="SM00409">
    <property type="entry name" value="IG"/>
    <property type="match status" value="1"/>
</dbReference>
<evidence type="ECO:0000259" key="2">
    <source>
        <dbReference type="SMART" id="SM00409"/>
    </source>
</evidence>
<dbReference type="Proteomes" id="UP000507470">
    <property type="component" value="Unassembled WGS sequence"/>
</dbReference>
<dbReference type="EMBL" id="CACVKT020004486">
    <property type="protein sequence ID" value="CAC5390255.1"/>
    <property type="molecule type" value="Genomic_DNA"/>
</dbReference>
<feature type="domain" description="Immunoglobulin" evidence="2">
    <location>
        <begin position="19"/>
        <end position="100"/>
    </location>
</feature>
<reference evidence="3 4" key="1">
    <citation type="submission" date="2020-06" db="EMBL/GenBank/DDBJ databases">
        <authorList>
            <person name="Li R."/>
            <person name="Bekaert M."/>
        </authorList>
    </citation>
    <scope>NUCLEOTIDE SEQUENCE [LARGE SCALE GENOMIC DNA]</scope>
    <source>
        <strain evidence="4">wild</strain>
    </source>
</reference>
<dbReference type="CDD" id="cd00096">
    <property type="entry name" value="Ig"/>
    <property type="match status" value="1"/>
</dbReference>
<evidence type="ECO:0000313" key="4">
    <source>
        <dbReference type="Proteomes" id="UP000507470"/>
    </source>
</evidence>
<organism evidence="3 4">
    <name type="scientific">Mytilus coruscus</name>
    <name type="common">Sea mussel</name>
    <dbReference type="NCBI Taxonomy" id="42192"/>
    <lineage>
        <taxon>Eukaryota</taxon>
        <taxon>Metazoa</taxon>
        <taxon>Spiralia</taxon>
        <taxon>Lophotrochozoa</taxon>
        <taxon>Mollusca</taxon>
        <taxon>Bivalvia</taxon>
        <taxon>Autobranchia</taxon>
        <taxon>Pteriomorphia</taxon>
        <taxon>Mytilida</taxon>
        <taxon>Mytiloidea</taxon>
        <taxon>Mytilidae</taxon>
        <taxon>Mytilinae</taxon>
        <taxon>Mytilus</taxon>
    </lineage>
</organism>
<gene>
    <name evidence="3" type="ORF">MCOR_25367</name>
</gene>
<accession>A0A6J8C1M2</accession>
<protein>
    <recommendedName>
        <fullName evidence="2">Immunoglobulin domain-containing protein</fullName>
    </recommendedName>
</protein>
<sequence>MDVFIYMCLTNFAWYHIAADDMFVNSGDNITLHCSLVGNSYFWTKDDFNHLSDNQKYDGTRTVSLKVINAHRDDSGLFRCIVYTDMGSYLHGPYHKLNIIDNNTISTGSNIGVDMKTEKKLSTVNIGIIVVGTGFIIIVIVTGVLAILCNKYRKPRKLQIRQTRRHFLRGSDNTESNLKSDVYLPTDQRYEYFEIDEKLSAYAPYDNAEYSYEDLTTRRQYTYMPINQNINIGNIDGNSRFEPIDYGYIDEQSSFQPIDYGYISGESSFQPNDYGYIDGKSPFQPNNYDYIDGKSSFQSPDYDYIDE</sequence>
<dbReference type="InterPro" id="IPR013151">
    <property type="entry name" value="Immunoglobulin_dom"/>
</dbReference>
<feature type="transmembrane region" description="Helical" evidence="1">
    <location>
        <begin position="126"/>
        <end position="149"/>
    </location>
</feature>
<dbReference type="InterPro" id="IPR036179">
    <property type="entry name" value="Ig-like_dom_sf"/>
</dbReference>
<keyword evidence="4" id="KW-1185">Reference proteome</keyword>
<evidence type="ECO:0000313" key="3">
    <source>
        <dbReference type="EMBL" id="CAC5390255.1"/>
    </source>
</evidence>
<dbReference type="OrthoDB" id="6100235at2759"/>
<dbReference type="Gene3D" id="2.60.40.10">
    <property type="entry name" value="Immunoglobulins"/>
    <property type="match status" value="1"/>
</dbReference>
<proteinExistence type="predicted"/>
<dbReference type="InterPro" id="IPR013783">
    <property type="entry name" value="Ig-like_fold"/>
</dbReference>
<name>A0A6J8C1M2_MYTCO</name>
<dbReference type="InterPro" id="IPR003599">
    <property type="entry name" value="Ig_sub"/>
</dbReference>
<dbReference type="SUPFAM" id="SSF48726">
    <property type="entry name" value="Immunoglobulin"/>
    <property type="match status" value="1"/>
</dbReference>
<dbReference type="AlphaFoldDB" id="A0A6J8C1M2"/>
<keyword evidence="1" id="KW-0472">Membrane</keyword>